<dbReference type="SUPFAM" id="SSF50249">
    <property type="entry name" value="Nucleic acid-binding proteins"/>
    <property type="match status" value="1"/>
</dbReference>
<dbReference type="Pfam" id="PF00436">
    <property type="entry name" value="SSB"/>
    <property type="match status" value="1"/>
</dbReference>
<comment type="subunit">
    <text evidence="2">Homotetramer.</text>
</comment>
<evidence type="ECO:0000256" key="2">
    <source>
        <dbReference type="HAMAP-Rule" id="MF_00984"/>
    </source>
</evidence>
<gene>
    <name evidence="4" type="ORF">BWK62_07870</name>
</gene>
<dbReference type="PROSITE" id="PS50935">
    <property type="entry name" value="SSB"/>
    <property type="match status" value="1"/>
</dbReference>
<dbReference type="CDD" id="cd04496">
    <property type="entry name" value="SSB_OBF"/>
    <property type="match status" value="1"/>
</dbReference>
<dbReference type="PANTHER" id="PTHR10302">
    <property type="entry name" value="SINGLE-STRANDED DNA-BINDING PROTEIN"/>
    <property type="match status" value="1"/>
</dbReference>
<dbReference type="PANTHER" id="PTHR10302:SF0">
    <property type="entry name" value="SINGLE-STRANDED DNA-BINDING PROTEIN, MITOCHONDRIAL"/>
    <property type="match status" value="1"/>
</dbReference>
<dbReference type="InterPro" id="IPR012340">
    <property type="entry name" value="NA-bd_OB-fold"/>
</dbReference>
<dbReference type="GO" id="GO:0006260">
    <property type="term" value="P:DNA replication"/>
    <property type="evidence" value="ECO:0007669"/>
    <property type="project" value="InterPro"/>
</dbReference>
<dbReference type="EMBL" id="MTCY01000018">
    <property type="protein sequence ID" value="OWP77324.1"/>
    <property type="molecule type" value="Genomic_DNA"/>
</dbReference>
<evidence type="ECO:0000256" key="1">
    <source>
        <dbReference type="ARBA" id="ARBA00023125"/>
    </source>
</evidence>
<dbReference type="GO" id="GO:0009295">
    <property type="term" value="C:nucleoid"/>
    <property type="evidence" value="ECO:0007669"/>
    <property type="project" value="TreeGrafter"/>
</dbReference>
<name>A0A246GAX6_9FLAO</name>
<keyword evidence="1 2" id="KW-0238">DNA-binding</keyword>
<dbReference type="HAMAP" id="MF_00984">
    <property type="entry name" value="SSB"/>
    <property type="match status" value="1"/>
</dbReference>
<proteinExistence type="inferred from homology"/>
<dbReference type="AlphaFoldDB" id="A0A246GAX6"/>
<reference evidence="4 5" key="1">
    <citation type="journal article" date="2017" name="Infect. Genet. Evol.">
        <title>Comparative genome analysis of fish pathogen Flavobacterium columnare reveals extensive sequence diversity within the species.</title>
        <authorList>
            <person name="Kayansamruaj P."/>
            <person name="Dong H.T."/>
            <person name="Hirono I."/>
            <person name="Kondo H."/>
            <person name="Senapin S."/>
            <person name="Rodkhum C."/>
        </authorList>
    </citation>
    <scope>NUCLEOTIDE SEQUENCE [LARGE SCALE GENOMIC DNA]</scope>
    <source>
        <strain evidence="4 5">1214</strain>
    </source>
</reference>
<evidence type="ECO:0000256" key="3">
    <source>
        <dbReference type="PIRNR" id="PIRNR002070"/>
    </source>
</evidence>
<dbReference type="InterPro" id="IPR011344">
    <property type="entry name" value="ssDNA-bd"/>
</dbReference>
<dbReference type="GO" id="GO:0003697">
    <property type="term" value="F:single-stranded DNA binding"/>
    <property type="evidence" value="ECO:0007669"/>
    <property type="project" value="UniProtKB-UniRule"/>
</dbReference>
<evidence type="ECO:0000313" key="4">
    <source>
        <dbReference type="EMBL" id="OWP77324.1"/>
    </source>
</evidence>
<dbReference type="NCBIfam" id="TIGR00621">
    <property type="entry name" value="ssb"/>
    <property type="match status" value="1"/>
</dbReference>
<dbReference type="Gene3D" id="2.40.50.140">
    <property type="entry name" value="Nucleic acid-binding proteins"/>
    <property type="match status" value="1"/>
</dbReference>
<protein>
    <recommendedName>
        <fullName evidence="2 3">Single-stranded DNA-binding protein</fullName>
        <shortName evidence="2">SSB</shortName>
    </recommendedName>
</protein>
<accession>A0A246GAX6</accession>
<comment type="caution">
    <text evidence="2">Lacks conserved residue(s) required for the propagation of feature annotation.</text>
</comment>
<sequence>MNTLRNKVQLIGHVGQEPEIKILEGGRKLAKLTLATNEVYYNENKEKITDTQWHYITAWGKTAEIIENFVTKGKEIMVEGKITYRNWEDKNGEKRNSTEIIINELLLIGK</sequence>
<dbReference type="Proteomes" id="UP000198034">
    <property type="component" value="Unassembled WGS sequence"/>
</dbReference>
<comment type="caution">
    <text evidence="4">The sequence shown here is derived from an EMBL/GenBank/DDBJ whole genome shotgun (WGS) entry which is preliminary data.</text>
</comment>
<evidence type="ECO:0000313" key="5">
    <source>
        <dbReference type="Proteomes" id="UP000198034"/>
    </source>
</evidence>
<organism evidence="4 5">
    <name type="scientific">Flavobacterium columnare</name>
    <dbReference type="NCBI Taxonomy" id="996"/>
    <lineage>
        <taxon>Bacteria</taxon>
        <taxon>Pseudomonadati</taxon>
        <taxon>Bacteroidota</taxon>
        <taxon>Flavobacteriia</taxon>
        <taxon>Flavobacteriales</taxon>
        <taxon>Flavobacteriaceae</taxon>
        <taxon>Flavobacterium</taxon>
    </lineage>
</organism>
<dbReference type="PIRSF" id="PIRSF002070">
    <property type="entry name" value="SSB"/>
    <property type="match status" value="1"/>
</dbReference>
<dbReference type="InterPro" id="IPR000424">
    <property type="entry name" value="Primosome_PriB/ssb"/>
</dbReference>